<name>A0A090FH63_MESPL</name>
<proteinExistence type="predicted"/>
<gene>
    <name evidence="2" type="ORF">MPLDJ20_310026</name>
</gene>
<dbReference type="Proteomes" id="UP000046373">
    <property type="component" value="Unassembled WGS sequence"/>
</dbReference>
<keyword evidence="1" id="KW-0732">Signal</keyword>
<evidence type="ECO:0000313" key="3">
    <source>
        <dbReference type="Proteomes" id="UP000046373"/>
    </source>
</evidence>
<dbReference type="AlphaFoldDB" id="A0A090FH63"/>
<organism evidence="2 3">
    <name type="scientific">Mesorhizobium plurifarium</name>
    <dbReference type="NCBI Taxonomy" id="69974"/>
    <lineage>
        <taxon>Bacteria</taxon>
        <taxon>Pseudomonadati</taxon>
        <taxon>Pseudomonadota</taxon>
        <taxon>Alphaproteobacteria</taxon>
        <taxon>Hyphomicrobiales</taxon>
        <taxon>Phyllobacteriaceae</taxon>
        <taxon>Mesorhizobium</taxon>
    </lineage>
</organism>
<feature type="signal peptide" evidence="1">
    <location>
        <begin position="1"/>
        <end position="23"/>
    </location>
</feature>
<sequence length="86" mass="9060">MAAVIASLAGAFAAVSLFSFVVATQVSDLAQNTPVYQINILTKVRALKENGLSGGEDVVRILIQLCFSRAKSEGVSYPPASSRPTF</sequence>
<evidence type="ECO:0000313" key="2">
    <source>
        <dbReference type="EMBL" id="CDX40973.1"/>
    </source>
</evidence>
<evidence type="ECO:0000256" key="1">
    <source>
        <dbReference type="SAM" id="SignalP"/>
    </source>
</evidence>
<protein>
    <submittedName>
        <fullName evidence="2">Uncharacterized protein</fullName>
    </submittedName>
</protein>
<accession>A0A090FH63</accession>
<reference evidence="2 3" key="1">
    <citation type="submission" date="2014-08" db="EMBL/GenBank/DDBJ databases">
        <authorList>
            <person name="Moulin Lionel"/>
        </authorList>
    </citation>
    <scope>NUCLEOTIDE SEQUENCE [LARGE SCALE GENOMIC DNA]</scope>
</reference>
<dbReference type="EMBL" id="CCNB01000025">
    <property type="protein sequence ID" value="CDX40973.1"/>
    <property type="molecule type" value="Genomic_DNA"/>
</dbReference>
<feature type="chain" id="PRO_5001855545" evidence="1">
    <location>
        <begin position="24"/>
        <end position="86"/>
    </location>
</feature>